<dbReference type="InterPro" id="IPR018730">
    <property type="entry name" value="DUF2273"/>
</dbReference>
<dbReference type="OrthoDB" id="2193753at2"/>
<protein>
    <recommendedName>
        <fullName evidence="4">Small integral membrane protein (DUF2273)</fullName>
    </recommendedName>
</protein>
<dbReference type="HOGENOM" id="CLU_192686_5_0_9"/>
<proteinExistence type="predicted"/>
<keyword evidence="1" id="KW-0812">Transmembrane</keyword>
<accession>E6LGN7</accession>
<feature type="transmembrane region" description="Helical" evidence="1">
    <location>
        <begin position="20"/>
        <end position="46"/>
    </location>
</feature>
<organism evidence="2 3">
    <name type="scientific">Enterococcus italicus (strain DSM 15952 / CCUG 50447 / LMG 22039 / TP 1.5)</name>
    <dbReference type="NCBI Taxonomy" id="888064"/>
    <lineage>
        <taxon>Bacteria</taxon>
        <taxon>Bacillati</taxon>
        <taxon>Bacillota</taxon>
        <taxon>Bacilli</taxon>
        <taxon>Lactobacillales</taxon>
        <taxon>Enterococcaceae</taxon>
        <taxon>Enterococcus</taxon>
    </lineage>
</organism>
<dbReference type="AlphaFoldDB" id="E6LGN7"/>
<sequence>MKQFFYDNSYPLTVAGCGFVLAALFLTLGFFRTIFLLLLTVGGFFLGQYLERNGLFQEFMNNKNK</sequence>
<dbReference type="EMBL" id="AEPV01000064">
    <property type="protein sequence ID" value="EFU73648.1"/>
    <property type="molecule type" value="Genomic_DNA"/>
</dbReference>
<evidence type="ECO:0008006" key="4">
    <source>
        <dbReference type="Google" id="ProtNLM"/>
    </source>
</evidence>
<reference evidence="2 3" key="1">
    <citation type="submission" date="2010-12" db="EMBL/GenBank/DDBJ databases">
        <authorList>
            <person name="Muzny D."/>
            <person name="Qin X."/>
            <person name="Deng J."/>
            <person name="Jiang H."/>
            <person name="Liu Y."/>
            <person name="Qu J."/>
            <person name="Song X.-Z."/>
            <person name="Zhang L."/>
            <person name="Thornton R."/>
            <person name="Coyle M."/>
            <person name="Francisco L."/>
            <person name="Jackson L."/>
            <person name="Javaid M."/>
            <person name="Korchina V."/>
            <person name="Kovar C."/>
            <person name="Mata R."/>
            <person name="Mathew T."/>
            <person name="Ngo R."/>
            <person name="Nguyen L."/>
            <person name="Nguyen N."/>
            <person name="Okwuonu G."/>
            <person name="Ongeri F."/>
            <person name="Pham C."/>
            <person name="Simmons D."/>
            <person name="Wilczek-Boney K."/>
            <person name="Hale W."/>
            <person name="Jakkamsetti A."/>
            <person name="Pham P."/>
            <person name="Ruth R."/>
            <person name="San Lucas F."/>
            <person name="Warren J."/>
            <person name="Zhang J."/>
            <person name="Zhao Z."/>
            <person name="Zhou C."/>
            <person name="Zhu D."/>
            <person name="Lee S."/>
            <person name="Bess C."/>
            <person name="Blankenburg K."/>
            <person name="Forbes L."/>
            <person name="Fu Q."/>
            <person name="Gubbala S."/>
            <person name="Hirani K."/>
            <person name="Jayaseelan J.C."/>
            <person name="Lara F."/>
            <person name="Munidasa M."/>
            <person name="Palculict T."/>
            <person name="Patil S."/>
            <person name="Pu L.-L."/>
            <person name="Saada N."/>
            <person name="Tang L."/>
            <person name="Weissenberger G."/>
            <person name="Zhu Y."/>
            <person name="Hemphill L."/>
            <person name="Shang Y."/>
            <person name="Youmans B."/>
            <person name="Ayvaz T."/>
            <person name="Ross M."/>
            <person name="Santibanez J."/>
            <person name="Aqrawi P."/>
            <person name="Gross S."/>
            <person name="Joshi V."/>
            <person name="Fowler G."/>
            <person name="Nazareth L."/>
            <person name="Reid J."/>
            <person name="Worley K."/>
            <person name="Petrosino J."/>
            <person name="Highlander S."/>
            <person name="Gibbs R."/>
        </authorList>
    </citation>
    <scope>NUCLEOTIDE SEQUENCE [LARGE SCALE GENOMIC DNA]</scope>
    <source>
        <strain evidence="3">DSM 15952 / CCUG 50447 / LMG 22039 / TP 1.5</strain>
    </source>
</reference>
<dbReference type="Pfam" id="PF10031">
    <property type="entry name" value="DUF2273"/>
    <property type="match status" value="1"/>
</dbReference>
<dbReference type="STRING" id="888064.HMPREF9088_1527"/>
<dbReference type="RefSeq" id="WP_007208540.1">
    <property type="nucleotide sequence ID" value="NZ_GL622241.1"/>
</dbReference>
<comment type="caution">
    <text evidence="2">The sequence shown here is derived from an EMBL/GenBank/DDBJ whole genome shotgun (WGS) entry which is preliminary data.</text>
</comment>
<gene>
    <name evidence="2" type="ORF">HMPREF9088_1527</name>
</gene>
<keyword evidence="1" id="KW-1133">Transmembrane helix</keyword>
<dbReference type="GeneID" id="302705501"/>
<dbReference type="PATRIC" id="fig|888064.11.peg.2317"/>
<evidence type="ECO:0000256" key="1">
    <source>
        <dbReference type="SAM" id="Phobius"/>
    </source>
</evidence>
<evidence type="ECO:0000313" key="3">
    <source>
        <dbReference type="Proteomes" id="UP000010296"/>
    </source>
</evidence>
<evidence type="ECO:0000313" key="2">
    <source>
        <dbReference type="EMBL" id="EFU73648.1"/>
    </source>
</evidence>
<keyword evidence="1" id="KW-0472">Membrane</keyword>
<name>E6LGN7_ENTI1</name>
<keyword evidence="3" id="KW-1185">Reference proteome</keyword>
<dbReference type="Proteomes" id="UP000010296">
    <property type="component" value="Unassembled WGS sequence"/>
</dbReference>